<proteinExistence type="inferred from homology"/>
<evidence type="ECO:0000313" key="9">
    <source>
        <dbReference type="EMBL" id="AFP83850.1"/>
    </source>
</evidence>
<evidence type="ECO:0000256" key="1">
    <source>
        <dbReference type="ARBA" id="ARBA00001933"/>
    </source>
</evidence>
<dbReference type="InterPro" id="IPR000183">
    <property type="entry name" value="Orn/DAP/Arg_de-COase"/>
</dbReference>
<dbReference type="RefSeq" id="WP_014887151.1">
    <property type="nucleotide sequence ID" value="NC_018415.1"/>
</dbReference>
<dbReference type="PATRIC" id="fig|1202537.3.peg.185"/>
<dbReference type="PANTHER" id="PTHR43727:SF2">
    <property type="entry name" value="GROUP IV DECARBOXYLASE"/>
    <property type="match status" value="1"/>
</dbReference>
<dbReference type="KEGG" id="crc:A33Y_0216"/>
<evidence type="ECO:0000259" key="7">
    <source>
        <dbReference type="Pfam" id="PF00278"/>
    </source>
</evidence>
<dbReference type="PRINTS" id="PR01181">
    <property type="entry name" value="DAPDCRBXLASE"/>
</dbReference>
<feature type="domain" description="Orn/DAP/Arg decarboxylase 2 C-terminal" evidence="7">
    <location>
        <begin position="27"/>
        <end position="355"/>
    </location>
</feature>
<sequence length="398" mass="47376">MIEYRKNIYINNINLNIISKKFHLPIYIYDYNKIIINIFKSTKINFFFFYSIKSNDNLFLLKLIVKTLNKFDIVSICELKKIILISKKKPKIIFSGSGKTISELLISLNLNIFCINLESFQEILKLIFLFNFFKKNIKLMIRINPNIDALTHKKISTGKKNDKFGICLYNIKQIFILLKIVKIKIIGYDFHIGSQITTLKPIKKLLYFFKNILKIKFFKYLDIGGGLGVDYYNNIKKINLYNYYNYIKKYLNKNKIYLKIITELGRFFFANTCYILSKVNYLKYNNLYKIAILNLGMNDLLRPALYEAYHKIESINIGKNFKNFFGPICESSDFYYNKKNIKIKNNSLIIFYSVGSYCKVLSNNYNSKKKIYEILIYKNKIKIIYNKENFFNLIKNYE</sequence>
<dbReference type="OrthoDB" id="9802241at2"/>
<dbReference type="InterPro" id="IPR009006">
    <property type="entry name" value="Ala_racemase/Decarboxylase_C"/>
</dbReference>
<dbReference type="Gene3D" id="3.20.20.10">
    <property type="entry name" value="Alanine racemase"/>
    <property type="match status" value="1"/>
</dbReference>
<organism evidence="9 10">
    <name type="scientific">Candidatus Carsonella ruddii CS isolate Thao2000</name>
    <dbReference type="NCBI Taxonomy" id="1202537"/>
    <lineage>
        <taxon>Bacteria</taxon>
        <taxon>Pseudomonadati</taxon>
        <taxon>Pseudomonadota</taxon>
        <taxon>Gammaproteobacteria</taxon>
        <taxon>Oceanospirillales</taxon>
        <taxon>Halomonadaceae</taxon>
        <taxon>Zymobacter group</taxon>
        <taxon>Candidatus Carsonella</taxon>
    </lineage>
</organism>
<evidence type="ECO:0000256" key="2">
    <source>
        <dbReference type="ARBA" id="ARBA00022793"/>
    </source>
</evidence>
<comment type="cofactor">
    <cofactor evidence="1 5">
        <name>pyridoxal 5'-phosphate</name>
        <dbReference type="ChEBI" id="CHEBI:597326"/>
    </cofactor>
</comment>
<reference evidence="9 10" key="1">
    <citation type="journal article" date="2012" name="Mol. Biol. Evol.">
        <title>Genome reduction and co-evolution between the primary and secondary bacterial symbionts of psyllids.</title>
        <authorList>
            <person name="Sloan D.B."/>
            <person name="Moran N.A."/>
        </authorList>
    </citation>
    <scope>NUCLEOTIDE SEQUENCE [LARGE SCALE GENOMIC DNA]</scope>
    <source>
        <strain evidence="9 10">CS</strain>
    </source>
</reference>
<gene>
    <name evidence="9" type="primary">lysA</name>
    <name evidence="9" type="ORF">A33Y_0216</name>
</gene>
<dbReference type="Proteomes" id="UP000003931">
    <property type="component" value="Chromosome"/>
</dbReference>
<dbReference type="AlphaFoldDB" id="J7H0K3"/>
<dbReference type="Pfam" id="PF00278">
    <property type="entry name" value="Orn_DAP_Arg_deC"/>
    <property type="match status" value="1"/>
</dbReference>
<comment type="similarity">
    <text evidence="6">Belongs to the Orn/Lys/Arg decarboxylase class-II family.</text>
</comment>
<dbReference type="SUPFAM" id="SSF51419">
    <property type="entry name" value="PLP-binding barrel"/>
    <property type="match status" value="1"/>
</dbReference>
<accession>J7H0K3</accession>
<dbReference type="GO" id="GO:0009089">
    <property type="term" value="P:lysine biosynthetic process via diaminopimelate"/>
    <property type="evidence" value="ECO:0007669"/>
    <property type="project" value="InterPro"/>
</dbReference>
<name>J7H0K3_CARRU</name>
<evidence type="ECO:0000313" key="10">
    <source>
        <dbReference type="Proteomes" id="UP000003931"/>
    </source>
</evidence>
<dbReference type="SUPFAM" id="SSF50621">
    <property type="entry name" value="Alanine racemase C-terminal domain-like"/>
    <property type="match status" value="1"/>
</dbReference>
<evidence type="ECO:0000256" key="3">
    <source>
        <dbReference type="ARBA" id="ARBA00022898"/>
    </source>
</evidence>
<evidence type="ECO:0000256" key="4">
    <source>
        <dbReference type="ARBA" id="ARBA00023239"/>
    </source>
</evidence>
<dbReference type="InterPro" id="IPR022643">
    <property type="entry name" value="De-COase2_C"/>
</dbReference>
<dbReference type="InterPro" id="IPR002986">
    <property type="entry name" value="DAP_deCOOHase_LysA"/>
</dbReference>
<feature type="active site" description="Proton donor" evidence="5">
    <location>
        <position position="329"/>
    </location>
</feature>
<dbReference type="PANTHER" id="PTHR43727">
    <property type="entry name" value="DIAMINOPIMELATE DECARBOXYLASE"/>
    <property type="match status" value="1"/>
</dbReference>
<evidence type="ECO:0000256" key="6">
    <source>
        <dbReference type="RuleBase" id="RU003737"/>
    </source>
</evidence>
<dbReference type="InterPro" id="IPR022644">
    <property type="entry name" value="De-COase2_N"/>
</dbReference>
<dbReference type="Gene3D" id="2.40.37.10">
    <property type="entry name" value="Lyase, Ornithine Decarboxylase, Chain A, domain 1"/>
    <property type="match status" value="1"/>
</dbReference>
<feature type="domain" description="Orn/DAP/Arg decarboxylase 2 N-terminal" evidence="8">
    <location>
        <begin position="45"/>
        <end position="270"/>
    </location>
</feature>
<keyword evidence="4" id="KW-0456">Lyase</keyword>
<keyword evidence="3 5" id="KW-0663">Pyridoxal phosphate</keyword>
<evidence type="ECO:0000256" key="5">
    <source>
        <dbReference type="PIRSR" id="PIRSR600183-50"/>
    </source>
</evidence>
<dbReference type="InterPro" id="IPR029066">
    <property type="entry name" value="PLP-binding_barrel"/>
</dbReference>
<dbReference type="GO" id="GO:0008836">
    <property type="term" value="F:diaminopimelate decarboxylase activity"/>
    <property type="evidence" value="ECO:0007669"/>
    <property type="project" value="InterPro"/>
</dbReference>
<dbReference type="Pfam" id="PF02784">
    <property type="entry name" value="Orn_Arg_deC_N"/>
    <property type="match status" value="1"/>
</dbReference>
<keyword evidence="2" id="KW-0210">Decarboxylase</keyword>
<dbReference type="STRING" id="1202537.A33Y_0216"/>
<dbReference type="PRINTS" id="PR01179">
    <property type="entry name" value="ODADCRBXLASE"/>
</dbReference>
<dbReference type="HOGENOM" id="CLU_026444_0_0_6"/>
<evidence type="ECO:0000259" key="8">
    <source>
        <dbReference type="Pfam" id="PF02784"/>
    </source>
</evidence>
<protein>
    <submittedName>
        <fullName evidence="9">Diaminopimelate decarboxylase</fullName>
    </submittedName>
</protein>
<feature type="modified residue" description="N6-(pyridoxal phosphate)lysine" evidence="5">
    <location>
        <position position="53"/>
    </location>
</feature>
<dbReference type="EMBL" id="CP003542">
    <property type="protein sequence ID" value="AFP83850.1"/>
    <property type="molecule type" value="Genomic_DNA"/>
</dbReference>